<accession>A0A5S9ISC1</accession>
<dbReference type="Pfam" id="PF06041">
    <property type="entry name" value="DUF924"/>
    <property type="match status" value="1"/>
</dbReference>
<dbReference type="OrthoDB" id="7593450at2"/>
<dbReference type="InterPro" id="IPR011990">
    <property type="entry name" value="TPR-like_helical_dom_sf"/>
</dbReference>
<dbReference type="SUPFAM" id="SSF48452">
    <property type="entry name" value="TPR-like"/>
    <property type="match status" value="1"/>
</dbReference>
<name>A0A5S9ISC1_UABAM</name>
<sequence>MSYREILDYWFGDLKNDDYFPARKAKIWYRKDEKVDMYIRENFTEVWKDACDKKLGSWYDDPQGVVAVIIILDQFSRHLFRDDVQAYAQDEYCVDLCLQVLDCAPHLFTLEKAFLYMPLQHSEVFELQEMSVELYKKLADNANEKIREQMYGFYDYACAHRDVIKRFGRFPHRNSILQRESTEEERQFLQRRGSLF</sequence>
<dbReference type="InterPro" id="IPR010323">
    <property type="entry name" value="DUF924"/>
</dbReference>
<organism evidence="1 2">
    <name type="scientific">Uabimicrobium amorphum</name>
    <dbReference type="NCBI Taxonomy" id="2596890"/>
    <lineage>
        <taxon>Bacteria</taxon>
        <taxon>Pseudomonadati</taxon>
        <taxon>Planctomycetota</taxon>
        <taxon>Candidatus Uabimicrobiia</taxon>
        <taxon>Candidatus Uabimicrobiales</taxon>
        <taxon>Candidatus Uabimicrobiaceae</taxon>
        <taxon>Candidatus Uabimicrobium</taxon>
    </lineage>
</organism>
<dbReference type="AlphaFoldDB" id="A0A5S9ISC1"/>
<gene>
    <name evidence="1" type="ORF">UABAM_04163</name>
</gene>
<protein>
    <recommendedName>
        <fullName evidence="3">DUF924 domain-containing protein</fullName>
    </recommendedName>
</protein>
<dbReference type="RefSeq" id="WP_151969875.1">
    <property type="nucleotide sequence ID" value="NZ_AP019860.1"/>
</dbReference>
<proteinExistence type="predicted"/>
<reference evidence="1 2" key="1">
    <citation type="submission" date="2019-08" db="EMBL/GenBank/DDBJ databases">
        <title>Complete genome sequence of Candidatus Uab amorphum.</title>
        <authorList>
            <person name="Shiratori T."/>
            <person name="Suzuki S."/>
            <person name="Kakizawa Y."/>
            <person name="Ishida K."/>
        </authorList>
    </citation>
    <scope>NUCLEOTIDE SEQUENCE [LARGE SCALE GENOMIC DNA]</scope>
    <source>
        <strain evidence="1 2">SRT547</strain>
    </source>
</reference>
<evidence type="ECO:0000313" key="1">
    <source>
        <dbReference type="EMBL" id="BBM85785.1"/>
    </source>
</evidence>
<dbReference type="Proteomes" id="UP000326354">
    <property type="component" value="Chromosome"/>
</dbReference>
<dbReference type="EMBL" id="AP019860">
    <property type="protein sequence ID" value="BBM85785.1"/>
    <property type="molecule type" value="Genomic_DNA"/>
</dbReference>
<evidence type="ECO:0008006" key="3">
    <source>
        <dbReference type="Google" id="ProtNLM"/>
    </source>
</evidence>
<dbReference type="KEGG" id="uam:UABAM_04163"/>
<keyword evidence="2" id="KW-1185">Reference proteome</keyword>
<dbReference type="Gene3D" id="1.25.40.10">
    <property type="entry name" value="Tetratricopeptide repeat domain"/>
    <property type="match status" value="1"/>
</dbReference>
<evidence type="ECO:0000313" key="2">
    <source>
        <dbReference type="Proteomes" id="UP000326354"/>
    </source>
</evidence>